<reference evidence="1 2" key="1">
    <citation type="submission" date="2018-08" db="EMBL/GenBank/DDBJ databases">
        <title>A genome reference for cultivated species of the human gut microbiota.</title>
        <authorList>
            <person name="Zou Y."/>
            <person name="Xue W."/>
            <person name="Luo G."/>
        </authorList>
    </citation>
    <scope>NUCLEOTIDE SEQUENCE [LARGE SCALE GENOMIC DNA]</scope>
    <source>
        <strain evidence="1 2">AF06-19</strain>
    </source>
</reference>
<protein>
    <submittedName>
        <fullName evidence="1">Uncharacterized protein</fullName>
    </submittedName>
</protein>
<name>A0A413DKH1_9FIRM</name>
<sequence length="174" mass="19546">MLSINTNSAYTYGCQTAAYRRPNIQKTFAGTVNQQLTPPSVIHIGELGFGADNLGRQYALNYAEDSTDENPIVIAKGNDEYGQQFEERIYINDIDLNNASYLEMAALAAHTKTDSCVPTALSSGHHDYFQKENYVDDFNKCIADLYKTGSYDAALYETGILRKYMDYFKSIIKN</sequence>
<comment type="caution">
    <text evidence="1">The sequence shown here is derived from an EMBL/GenBank/DDBJ whole genome shotgun (WGS) entry which is preliminary data.</text>
</comment>
<accession>A0A413DKH1</accession>
<evidence type="ECO:0000313" key="1">
    <source>
        <dbReference type="EMBL" id="RGW86659.1"/>
    </source>
</evidence>
<dbReference type="RefSeq" id="WP_109258169.1">
    <property type="nucleotide sequence ID" value="NZ_JRFS01000018.1"/>
</dbReference>
<gene>
    <name evidence="1" type="ORF">DWV45_10185</name>
</gene>
<proteinExistence type="predicted"/>
<evidence type="ECO:0000313" key="2">
    <source>
        <dbReference type="Proteomes" id="UP000283683"/>
    </source>
</evidence>
<dbReference type="AlphaFoldDB" id="A0A413DKH1"/>
<dbReference type="Proteomes" id="UP000283683">
    <property type="component" value="Unassembled WGS sequence"/>
</dbReference>
<dbReference type="EMBL" id="QSAZ01000009">
    <property type="protein sequence ID" value="RGW86659.1"/>
    <property type="molecule type" value="Genomic_DNA"/>
</dbReference>
<organism evidence="1 2">
    <name type="scientific">Agathobacter rectalis</name>
    <dbReference type="NCBI Taxonomy" id="39491"/>
    <lineage>
        <taxon>Bacteria</taxon>
        <taxon>Bacillati</taxon>
        <taxon>Bacillota</taxon>
        <taxon>Clostridia</taxon>
        <taxon>Lachnospirales</taxon>
        <taxon>Lachnospiraceae</taxon>
        <taxon>Agathobacter</taxon>
    </lineage>
</organism>